<feature type="region of interest" description="Disordered" evidence="1">
    <location>
        <begin position="620"/>
        <end position="698"/>
    </location>
</feature>
<accession>A0AA36GAB8</accession>
<evidence type="ECO:0000313" key="2">
    <source>
        <dbReference type="EMBL" id="CAJ0583804.1"/>
    </source>
</evidence>
<name>A0AA36GAB8_9BILA</name>
<feature type="region of interest" description="Disordered" evidence="1">
    <location>
        <begin position="337"/>
        <end position="367"/>
    </location>
</feature>
<proteinExistence type="predicted"/>
<feature type="region of interest" description="Disordered" evidence="1">
    <location>
        <begin position="195"/>
        <end position="214"/>
    </location>
</feature>
<feature type="region of interest" description="Disordered" evidence="1">
    <location>
        <begin position="56"/>
        <end position="149"/>
    </location>
</feature>
<feature type="region of interest" description="Disordered" evidence="1">
    <location>
        <begin position="246"/>
        <end position="296"/>
    </location>
</feature>
<keyword evidence="3" id="KW-1185">Reference proteome</keyword>
<feature type="compositionally biased region" description="Low complexity" evidence="1">
    <location>
        <begin position="281"/>
        <end position="296"/>
    </location>
</feature>
<protein>
    <submittedName>
        <fullName evidence="2">Uncharacterized protein</fullName>
    </submittedName>
</protein>
<evidence type="ECO:0000256" key="1">
    <source>
        <dbReference type="SAM" id="MobiDB-lite"/>
    </source>
</evidence>
<feature type="non-terminal residue" evidence="2">
    <location>
        <position position="698"/>
    </location>
</feature>
<feature type="region of interest" description="Disordered" evidence="1">
    <location>
        <begin position="392"/>
        <end position="426"/>
    </location>
</feature>
<reference evidence="2" key="1">
    <citation type="submission" date="2023-06" db="EMBL/GenBank/DDBJ databases">
        <authorList>
            <person name="Delattre M."/>
        </authorList>
    </citation>
    <scope>NUCLEOTIDE SEQUENCE</scope>
    <source>
        <strain evidence="2">AF72</strain>
    </source>
</reference>
<feature type="compositionally biased region" description="Low complexity" evidence="1">
    <location>
        <begin position="397"/>
        <end position="418"/>
    </location>
</feature>
<dbReference type="Proteomes" id="UP001177023">
    <property type="component" value="Unassembled WGS sequence"/>
</dbReference>
<dbReference type="AlphaFoldDB" id="A0AA36GAB8"/>
<dbReference type="EMBL" id="CATQJA010002665">
    <property type="protein sequence ID" value="CAJ0583804.1"/>
    <property type="molecule type" value="Genomic_DNA"/>
</dbReference>
<sequence length="698" mass="76072">MSSNQWCDWNHNRRLHLTLNYRSFKYIHPMIPSHRPPIKIRRTNTLTTAQLMKKLMQKDREAKQRKQQQQQQQQQQRQRQQQQQQPQPSTSYSSQPGPSYHVYPTNRPGPSSRKHDVYAFTSDDEAESESRIGPRSNAQKSLPLRPPRFPGAVIPTFKVEQGEEEDSRHLQVGGQKIKVSSKMPLGEVLKLMSSNKSRPVTKAERKVHPSPTNFPEIKFAVPALPKPNARRQRPSGPVAVPASIIDRPTATTPMPPPPSVADSPPKETIIPKEPVATDIEPTSPQPSTSQPTMDIPIPSAISSIAEVRPNAPVVQAAPEMPQQRINLDDATAMPVAQIKGKRAASSEEMPPPLHTPPKRISPGIEAPCLASPTPVLVRPSETLPTQPAPAVLTQNRSQSSAPAQSSPSPGSGQSAVAPPSQPAITQPQQVQLGQFTSAQVAALLQLSAMQQQQPNAQILQLYSELQRDMLSSPSTYQQAAAMQLDTLQRNLLPSSSTTSLNIQIAPQQQQSPVSIPATMPPRTIVQGTYHLASPTQPTSLPMSRNSTTTLSLTMPSQMPTIALQYHSPSVQQQSQPATNSSAPMDELMAALTQISRSTQAPLNLSPQVPATSPAPIRLPMSQPAHTAHQPAASSYAYPGPPQVPPPINDFLRVASSNQNPFRAAPNARLAGPSALDPRFWNGPNQPPPQDPRNGDRRQ</sequence>
<organism evidence="2 3">
    <name type="scientific">Mesorhabditis spiculigera</name>
    <dbReference type="NCBI Taxonomy" id="96644"/>
    <lineage>
        <taxon>Eukaryota</taxon>
        <taxon>Metazoa</taxon>
        <taxon>Ecdysozoa</taxon>
        <taxon>Nematoda</taxon>
        <taxon>Chromadorea</taxon>
        <taxon>Rhabditida</taxon>
        <taxon>Rhabditina</taxon>
        <taxon>Rhabditomorpha</taxon>
        <taxon>Rhabditoidea</taxon>
        <taxon>Rhabditidae</taxon>
        <taxon>Mesorhabditinae</taxon>
        <taxon>Mesorhabditis</taxon>
    </lineage>
</organism>
<feature type="compositionally biased region" description="Pro residues" evidence="1">
    <location>
        <begin position="638"/>
        <end position="647"/>
    </location>
</feature>
<comment type="caution">
    <text evidence="2">The sequence shown here is derived from an EMBL/GenBank/DDBJ whole genome shotgun (WGS) entry which is preliminary data.</text>
</comment>
<evidence type="ECO:0000313" key="3">
    <source>
        <dbReference type="Proteomes" id="UP001177023"/>
    </source>
</evidence>
<feature type="compositionally biased region" description="Low complexity" evidence="1">
    <location>
        <begin position="67"/>
        <end position="88"/>
    </location>
</feature>
<gene>
    <name evidence="2" type="ORF">MSPICULIGERA_LOCUS21873</name>
</gene>